<keyword evidence="4" id="KW-1185">Reference proteome</keyword>
<dbReference type="STRING" id="661478.OP10G_3192"/>
<dbReference type="PANTHER" id="PTHR14969:SF13">
    <property type="entry name" value="AT30094P"/>
    <property type="match status" value="1"/>
</dbReference>
<dbReference type="SUPFAM" id="SSF48317">
    <property type="entry name" value="Acid phosphatase/Vanadium-dependent haloperoxidase"/>
    <property type="match status" value="1"/>
</dbReference>
<gene>
    <name evidence="3" type="ORF">OP10G_3192</name>
</gene>
<feature type="domain" description="Phosphatidic acid phosphatase type 2/haloperoxidase" evidence="2">
    <location>
        <begin position="57"/>
        <end position="169"/>
    </location>
</feature>
<accession>A0A068NUZ9</accession>
<keyword evidence="1" id="KW-1133">Transmembrane helix</keyword>
<dbReference type="SMART" id="SM00014">
    <property type="entry name" value="acidPPc"/>
    <property type="match status" value="1"/>
</dbReference>
<dbReference type="InterPro" id="IPR036938">
    <property type="entry name" value="PAP2/HPO_sf"/>
</dbReference>
<dbReference type="InterPro" id="IPR000326">
    <property type="entry name" value="PAP2/HPO"/>
</dbReference>
<dbReference type="Pfam" id="PF01569">
    <property type="entry name" value="PAP2"/>
    <property type="match status" value="1"/>
</dbReference>
<feature type="transmembrane region" description="Helical" evidence="1">
    <location>
        <begin position="154"/>
        <end position="172"/>
    </location>
</feature>
<dbReference type="eggNOG" id="COG0671">
    <property type="taxonomic scope" value="Bacteria"/>
</dbReference>
<dbReference type="EMBL" id="CP007139">
    <property type="protein sequence ID" value="AIE86560.1"/>
    <property type="molecule type" value="Genomic_DNA"/>
</dbReference>
<dbReference type="Proteomes" id="UP000027982">
    <property type="component" value="Chromosome"/>
</dbReference>
<keyword evidence="1" id="KW-0472">Membrane</keyword>
<dbReference type="PANTHER" id="PTHR14969">
    <property type="entry name" value="SPHINGOSINE-1-PHOSPHATE PHOSPHOHYDROLASE"/>
    <property type="match status" value="1"/>
</dbReference>
<evidence type="ECO:0000313" key="3">
    <source>
        <dbReference type="EMBL" id="AIE86560.1"/>
    </source>
</evidence>
<dbReference type="OrthoDB" id="9780918at2"/>
<evidence type="ECO:0000313" key="4">
    <source>
        <dbReference type="Proteomes" id="UP000027982"/>
    </source>
</evidence>
<evidence type="ECO:0000259" key="2">
    <source>
        <dbReference type="SMART" id="SM00014"/>
    </source>
</evidence>
<dbReference type="RefSeq" id="WP_025229485.1">
    <property type="nucleotide sequence ID" value="NZ_CP007139.1"/>
</dbReference>
<name>A0A068NUZ9_FIMGI</name>
<dbReference type="KEGG" id="fgi:OP10G_3192"/>
<sequence length="196" mass="21883">MTSLQQFDMDAFRAIHLGLHSAFLDPFFWVLSMSGLGQVQFLLSLLFLKGRETKYYVLPLLVTILVSGLLGAQLFKQFFERDRPSNLAISVPQEAWLANSYPSGHTTTSFAVATMLLLMTWGSRYRWIGRSAFGWALLVGISRVYRGVHWPTDVLGGACMGVFCACLVYLVLRKLGHVLHLDHPSDTISGQEIGRG</sequence>
<proteinExistence type="predicted"/>
<reference evidence="3 4" key="1">
    <citation type="journal article" date="2014" name="PLoS ONE">
        <title>The first complete genome sequence of the class fimbriimonadia in the phylum armatimonadetes.</title>
        <authorList>
            <person name="Hu Z.Y."/>
            <person name="Wang Y.Z."/>
            <person name="Im W.T."/>
            <person name="Wang S.Y."/>
            <person name="Zhao G.P."/>
            <person name="Zheng H.J."/>
            <person name="Quan Z.X."/>
        </authorList>
    </citation>
    <scope>NUCLEOTIDE SEQUENCE [LARGE SCALE GENOMIC DNA]</scope>
    <source>
        <strain evidence="3">Gsoil 348</strain>
    </source>
</reference>
<protein>
    <submittedName>
        <fullName evidence="3">Phosphoesterase, PA-phosphatase</fullName>
    </submittedName>
</protein>
<dbReference type="HOGENOM" id="CLU_072573_10_3_0"/>
<keyword evidence="1" id="KW-0812">Transmembrane</keyword>
<evidence type="ECO:0000256" key="1">
    <source>
        <dbReference type="SAM" id="Phobius"/>
    </source>
</evidence>
<dbReference type="Gene3D" id="1.20.144.10">
    <property type="entry name" value="Phosphatidic acid phosphatase type 2/haloperoxidase"/>
    <property type="match status" value="1"/>
</dbReference>
<feature type="transmembrane region" description="Helical" evidence="1">
    <location>
        <begin position="27"/>
        <end position="48"/>
    </location>
</feature>
<organism evidence="3 4">
    <name type="scientific">Fimbriimonas ginsengisoli Gsoil 348</name>
    <dbReference type="NCBI Taxonomy" id="661478"/>
    <lineage>
        <taxon>Bacteria</taxon>
        <taxon>Bacillati</taxon>
        <taxon>Armatimonadota</taxon>
        <taxon>Fimbriimonadia</taxon>
        <taxon>Fimbriimonadales</taxon>
        <taxon>Fimbriimonadaceae</taxon>
        <taxon>Fimbriimonas</taxon>
    </lineage>
</organism>
<feature type="transmembrane region" description="Helical" evidence="1">
    <location>
        <begin position="55"/>
        <end position="75"/>
    </location>
</feature>
<dbReference type="AlphaFoldDB" id="A0A068NUZ9"/>